<proteinExistence type="predicted"/>
<accession>A0AAW7XLP7</accession>
<evidence type="ECO:0000313" key="2">
    <source>
        <dbReference type="Proteomes" id="UP001169862"/>
    </source>
</evidence>
<dbReference type="Proteomes" id="UP001169862">
    <property type="component" value="Unassembled WGS sequence"/>
</dbReference>
<reference evidence="1" key="1">
    <citation type="submission" date="2023-07" db="EMBL/GenBank/DDBJ databases">
        <title>Genome content predicts the carbon catabolic preferences of heterotrophic bacteria.</title>
        <authorList>
            <person name="Gralka M."/>
        </authorList>
    </citation>
    <scope>NUCLEOTIDE SEQUENCE</scope>
    <source>
        <strain evidence="1">I2M16</strain>
    </source>
</reference>
<gene>
    <name evidence="1" type="ORF">Q4490_15875</name>
</gene>
<organism evidence="1 2">
    <name type="scientific">Neptunomonas phycophila</name>
    <dbReference type="NCBI Taxonomy" id="1572645"/>
    <lineage>
        <taxon>Bacteria</taxon>
        <taxon>Pseudomonadati</taxon>
        <taxon>Pseudomonadota</taxon>
        <taxon>Gammaproteobacteria</taxon>
        <taxon>Oceanospirillales</taxon>
        <taxon>Oceanospirillaceae</taxon>
        <taxon>Neptunomonas</taxon>
    </lineage>
</organism>
<protein>
    <submittedName>
        <fullName evidence="1">Uridine kinase</fullName>
    </submittedName>
</protein>
<name>A0AAW7XLP7_9GAMM</name>
<keyword evidence="1" id="KW-0418">Kinase</keyword>
<dbReference type="RefSeq" id="WP_303551952.1">
    <property type="nucleotide sequence ID" value="NZ_JAUOPG010000012.1"/>
</dbReference>
<evidence type="ECO:0000313" key="1">
    <source>
        <dbReference type="EMBL" id="MDO6455050.1"/>
    </source>
</evidence>
<dbReference type="PANTHER" id="PTHR10285">
    <property type="entry name" value="URIDINE KINASE"/>
    <property type="match status" value="1"/>
</dbReference>
<dbReference type="SUPFAM" id="SSF52540">
    <property type="entry name" value="P-loop containing nucleoside triphosphate hydrolases"/>
    <property type="match status" value="1"/>
</dbReference>
<dbReference type="InterPro" id="IPR027417">
    <property type="entry name" value="P-loop_NTPase"/>
</dbReference>
<comment type="caution">
    <text evidence="1">The sequence shown here is derived from an EMBL/GenBank/DDBJ whole genome shotgun (WGS) entry which is preliminary data.</text>
</comment>
<dbReference type="GO" id="GO:0016301">
    <property type="term" value="F:kinase activity"/>
    <property type="evidence" value="ECO:0007669"/>
    <property type="project" value="UniProtKB-KW"/>
</dbReference>
<dbReference type="Gene3D" id="3.40.50.300">
    <property type="entry name" value="P-loop containing nucleotide triphosphate hydrolases"/>
    <property type="match status" value="2"/>
</dbReference>
<sequence length="211" mass="23488">MDTYTELANILRHRMASLAHNQQLWIGLAGAPGSGKSTIAQELKAQIGEQLLVIPQDGYHYYRHELDTMGNPTYMHVRRGASFTFNADKLVADLVTARQKGEGCFPSFDHGVGDPVENDIHLSRQHRVIIVEGSFLLLDESPWCNLKTHVFDESWFINISLDESNRRVTGRHVSLGLTPEQASQRVAANDGINAELITKVSPANADRLICI</sequence>
<dbReference type="AlphaFoldDB" id="A0AAW7XLP7"/>
<dbReference type="EMBL" id="JAUOPG010000012">
    <property type="protein sequence ID" value="MDO6455050.1"/>
    <property type="molecule type" value="Genomic_DNA"/>
</dbReference>
<keyword evidence="1" id="KW-0808">Transferase</keyword>